<feature type="compositionally biased region" description="Basic and acidic residues" evidence="1">
    <location>
        <begin position="229"/>
        <end position="241"/>
    </location>
</feature>
<gene>
    <name evidence="3" type="primary">E27</name>
</gene>
<sequence length="241" mass="26568">MACCGLLRQAVAAVFFPFYISLVFFISAIEHTVVFVDLIDQRKHPLLRGYKIRTTVDMDCTHKTVGAVFLGLLFLPPCAIVLLIVSAINIIFFLLDMLLSKRGINWFDLSRMWLLRNVFVPTANLEKNLLCSTCKCLKKYDIVLIIDETQETEQTPDPIPFNVENQQNHSSDDGISEEVGVDGTTDTDNGTGPGGSETDEDNLPSAPPPSYGSPSGNGDGGDDEDQESDISRPPRVKETQV</sequence>
<reference evidence="3" key="2">
    <citation type="journal article" date="2013" name="Genome Announc.">
        <title>Complete Genome Sequence of Elephant Endotheliotropic Herpesvirus 1A.</title>
        <authorList>
            <person name="Ling P.D."/>
            <person name="Reid J.G."/>
            <person name="Qin X."/>
            <person name="Muzny D.M."/>
            <person name="Gibbs R."/>
            <person name="Petrosino J."/>
            <person name="Peng R."/>
            <person name="Zong J.C."/>
            <person name="Heaggans S.Y."/>
            <person name="Hayward G.S."/>
        </authorList>
    </citation>
    <scope>NUCLEOTIDE SEQUENCE</scope>
    <source>
        <strain evidence="3">Nyah NAP97</strain>
    </source>
</reference>
<reference evidence="3" key="3">
    <citation type="journal article" date="2014" name="J. Virol.">
        <title>Comparative genome analysis of four elephant endotheliotropic herpesviruses, EEHV3, EEHV4, EEHV5, and EEHV6, from cases of hemorrhagic disease or viremia.</title>
        <authorList>
            <person name="Zong JC"/>
            <person name="Latimer EM"/>
            <person name="Long SY"/>
            <person name="Richman LK"/>
            <person name="Heaggans SY"/>
            <person name="Hayward GS."/>
        </authorList>
    </citation>
    <scope>NUCLEOTIDE SEQUENCE</scope>
    <source>
        <strain evidence="3">Nyah NAP97</strain>
    </source>
</reference>
<accession>A0A866VSJ9</accession>
<reference evidence="3" key="5">
    <citation type="journal article" date="2016" name="MSphere">
        <title>Complete Genome Sequence of Elephant Endotheliotropic Herpesvirus 4, the First Example of a GC-Rich Branch Proboscivirus.</title>
        <authorList>
            <person name="Ling P.D."/>
            <person name="Long S.Y."/>
            <person name="Fuery A."/>
            <person name="Peng R.S."/>
            <person name="Heaggans S.Y."/>
            <person name="Qin X."/>
            <person name="Worley K.C."/>
            <person name="Dugan S."/>
            <person name="Hayward G.S."/>
        </authorList>
    </citation>
    <scope>NUCLEOTIDE SEQUENCE</scope>
    <source>
        <strain evidence="3">Nyah NAP97</strain>
    </source>
</reference>
<evidence type="ECO:0000313" key="4">
    <source>
        <dbReference type="Proteomes" id="UP001162024"/>
    </source>
</evidence>
<proteinExistence type="predicted"/>
<keyword evidence="4" id="KW-1185">Reference proteome</keyword>
<dbReference type="GeneID" id="80541518"/>
<reference evidence="3" key="4">
    <citation type="journal article" date="2016" name="ILAR J">
        <title>Review of Elephant Endotheliotropic Herpesviruses and Acute Hemorrhagic Disease.</title>
        <authorList>
            <person name="Long S.Y."/>
            <person name="Latimer E.M."/>
            <person name="Hayward G.S."/>
        </authorList>
    </citation>
    <scope>NUCLEOTIDE SEQUENCE</scope>
    <source>
        <strain evidence="3">Nyah NAP97</strain>
    </source>
</reference>
<dbReference type="EMBL" id="MN373268">
    <property type="protein sequence ID" value="QOE74401.1"/>
    <property type="molecule type" value="Genomic_DNA"/>
</dbReference>
<keyword evidence="2" id="KW-0812">Transmembrane</keyword>
<name>A0A866VSJ9_9BETA</name>
<reference evidence="3" key="6">
    <citation type="journal article" date="2016" name="MSphere">
        <title>Comparison of the Gene Coding Contents and Other Unusual Features of the GC-Rich and AT-Rich Branch Probosciviruses.</title>
        <authorList>
            <person name="Ling P.D."/>
            <person name="Long S.Y."/>
            <person name="Zong J.C."/>
            <person name="Heaggans S.Y."/>
            <person name="Qin X."/>
            <person name="Hayward G.S."/>
        </authorList>
    </citation>
    <scope>NUCLEOTIDE SEQUENCE</scope>
    <source>
        <strain evidence="3">Nyah NAP97</strain>
    </source>
</reference>
<evidence type="ECO:0000313" key="3">
    <source>
        <dbReference type="EMBL" id="QOE74401.1"/>
    </source>
</evidence>
<protein>
    <submittedName>
        <fullName evidence="3">Protein E27</fullName>
    </submittedName>
</protein>
<organism evidence="3 4">
    <name type="scientific">Elephant endotheliotropic herpesvirus 3A</name>
    <dbReference type="NCBI Taxonomy" id="1329409"/>
    <lineage>
        <taxon>Viruses</taxon>
        <taxon>Duplodnaviria</taxon>
        <taxon>Heunggongvirae</taxon>
        <taxon>Peploviricota</taxon>
        <taxon>Herviviricetes</taxon>
        <taxon>Herpesvirales</taxon>
        <taxon>Orthoherpesviridae</taxon>
        <taxon>Betaherpesvirinae</taxon>
        <taxon>Proboscivirus</taxon>
        <taxon>Elephant endotheliotropic herpesvirus 3</taxon>
    </lineage>
</organism>
<dbReference type="RefSeq" id="YP_010802734.1">
    <property type="nucleotide sequence ID" value="NC_077039.1"/>
</dbReference>
<feature type="transmembrane region" description="Helical" evidence="2">
    <location>
        <begin position="67"/>
        <end position="95"/>
    </location>
</feature>
<feature type="transmembrane region" description="Helical" evidence="2">
    <location>
        <begin position="12"/>
        <end position="36"/>
    </location>
</feature>
<keyword evidence="2" id="KW-1133">Transmembrane helix</keyword>
<feature type="compositionally biased region" description="Low complexity" evidence="1">
    <location>
        <begin position="181"/>
        <end position="190"/>
    </location>
</feature>
<dbReference type="KEGG" id="vg:80541518"/>
<reference evidence="3" key="1">
    <citation type="journal article" date="2009" name="Vet. Pathol.">
        <title>Clinico-pathologic features of fatal disease attributed to new variants of endotheliotropic herpesviruses in two Asian elephants (Elephas maximus).</title>
        <authorList>
            <person name="Garner M.M."/>
            <person name="Helmick K."/>
            <person name="Ochsenreiter J."/>
            <person name="Richman L.K."/>
            <person name="Latimer E."/>
            <person name="Wise A.G."/>
            <person name="Maes R.K."/>
            <person name="Kiupel M."/>
            <person name="Nordhausen R.W."/>
            <person name="Zong J.C."/>
            <person name="Hayward G.S."/>
        </authorList>
    </citation>
    <scope>NUCLEOTIDE SEQUENCE</scope>
    <source>
        <strain evidence="3">Nyah NAP97</strain>
    </source>
</reference>
<feature type="region of interest" description="Disordered" evidence="1">
    <location>
        <begin position="154"/>
        <end position="241"/>
    </location>
</feature>
<evidence type="ECO:0000256" key="1">
    <source>
        <dbReference type="SAM" id="MobiDB-lite"/>
    </source>
</evidence>
<dbReference type="Proteomes" id="UP001162024">
    <property type="component" value="Segment"/>
</dbReference>
<evidence type="ECO:0000256" key="2">
    <source>
        <dbReference type="SAM" id="Phobius"/>
    </source>
</evidence>
<reference evidence="3" key="7">
    <citation type="submission" date="2019-08" db="EMBL/GenBank/DDBJ databases">
        <title>Complete Genome Assembly and Annotation of EEHV3A the First Example of a GC-Branch African Elephant Endotheliotrophic Herpesvirus Associated with Lethal Hemorrhagic Disease.</title>
        <authorList>
            <person name="Tan J."/>
            <person name="Ling P.D."/>
            <person name="Worley K."/>
            <person name="Proudfoot J."/>
            <person name="Bowman M."/>
            <person name="Qin X."/>
            <person name="Latimer E.M."/>
            <person name="Holder K."/>
            <person name="Fayette M."/>
            <person name="Nodolf S."/>
            <person name="Heaggans S.Y."/>
            <person name="Zong J.-C."/>
            <person name="Pearson V.R."/>
            <person name="Hayward G.S."/>
        </authorList>
    </citation>
    <scope>NUCLEOTIDE SEQUENCE</scope>
    <source>
        <strain evidence="3">Nyah NAP97</strain>
    </source>
</reference>
<keyword evidence="2" id="KW-0472">Membrane</keyword>